<feature type="compositionally biased region" description="Low complexity" evidence="1">
    <location>
        <begin position="106"/>
        <end position="118"/>
    </location>
</feature>
<gene>
    <name evidence="2" type="ORF">TRITD_7Av1G109990</name>
</gene>
<organism evidence="2 3">
    <name type="scientific">Triticum turgidum subsp. durum</name>
    <name type="common">Durum wheat</name>
    <name type="synonym">Triticum durum</name>
    <dbReference type="NCBI Taxonomy" id="4567"/>
    <lineage>
        <taxon>Eukaryota</taxon>
        <taxon>Viridiplantae</taxon>
        <taxon>Streptophyta</taxon>
        <taxon>Embryophyta</taxon>
        <taxon>Tracheophyta</taxon>
        <taxon>Spermatophyta</taxon>
        <taxon>Magnoliopsida</taxon>
        <taxon>Liliopsida</taxon>
        <taxon>Poales</taxon>
        <taxon>Poaceae</taxon>
        <taxon>BOP clade</taxon>
        <taxon>Pooideae</taxon>
        <taxon>Triticodae</taxon>
        <taxon>Triticeae</taxon>
        <taxon>Triticinae</taxon>
        <taxon>Triticum</taxon>
    </lineage>
</organism>
<accession>A0A9R1BNN6</accession>
<evidence type="ECO:0000256" key="1">
    <source>
        <dbReference type="SAM" id="MobiDB-lite"/>
    </source>
</evidence>
<name>A0A9R1BNN6_TRITD</name>
<reference evidence="2 3" key="1">
    <citation type="submission" date="2017-09" db="EMBL/GenBank/DDBJ databases">
        <authorList>
            <consortium name="International Durum Wheat Genome Sequencing Consortium (IDWGSC)"/>
            <person name="Milanesi L."/>
        </authorList>
    </citation>
    <scope>NUCLEOTIDE SEQUENCE [LARGE SCALE GENOMIC DNA]</scope>
    <source>
        <strain evidence="3">cv. Svevo</strain>
    </source>
</reference>
<sequence length="241" mass="26370">MAPPEYVQIVGQAQPACVTAPLPVVWLEGDVLAEYVQFLKEAEEAAAPPLPGVKWLKGDVLAEYVQFLKEAEEAAQLPGVKWLEGDVLANFLQFLAEDEQVVHYGSGNSSSGSNGGDFMCEEDQDDEEEEMDDDDGVMADGDLRDHSCDVVNATEALVHVRANGSAADDVSFEVWRLVGMAGQRHPPTFIKIQQNHLLLMFGGDEGRSMRHDVVLLGAPRGWPGWLDNGHLLVTDDSWINV</sequence>
<evidence type="ECO:0000313" key="2">
    <source>
        <dbReference type="EMBL" id="VAI74615.1"/>
    </source>
</evidence>
<dbReference type="Gramene" id="TRITD7Av1G109990.1">
    <property type="protein sequence ID" value="TRITD7Av1G109990.1"/>
    <property type="gene ID" value="TRITD7Av1G109990"/>
</dbReference>
<dbReference type="Proteomes" id="UP000324705">
    <property type="component" value="Chromosome 7A"/>
</dbReference>
<proteinExistence type="predicted"/>
<evidence type="ECO:0000313" key="3">
    <source>
        <dbReference type="Proteomes" id="UP000324705"/>
    </source>
</evidence>
<dbReference type="EMBL" id="LT934123">
    <property type="protein sequence ID" value="VAI74615.1"/>
    <property type="molecule type" value="Genomic_DNA"/>
</dbReference>
<feature type="compositionally biased region" description="Acidic residues" evidence="1">
    <location>
        <begin position="119"/>
        <end position="134"/>
    </location>
</feature>
<keyword evidence="3" id="KW-1185">Reference proteome</keyword>
<dbReference type="AlphaFoldDB" id="A0A9R1BNN6"/>
<protein>
    <submittedName>
        <fullName evidence="2">Uncharacterized protein</fullName>
    </submittedName>
</protein>
<feature type="region of interest" description="Disordered" evidence="1">
    <location>
        <begin position="106"/>
        <end position="134"/>
    </location>
</feature>